<evidence type="ECO:0000259" key="8">
    <source>
        <dbReference type="Pfam" id="PF00892"/>
    </source>
</evidence>
<comment type="subcellular location">
    <subcellularLocation>
        <location evidence="1">Cell membrane</location>
        <topology evidence="1">Multi-pass membrane protein</topology>
    </subcellularLocation>
</comment>
<dbReference type="InterPro" id="IPR037185">
    <property type="entry name" value="EmrE-like"/>
</dbReference>
<proteinExistence type="inferred from homology"/>
<keyword evidence="10" id="KW-1185">Reference proteome</keyword>
<evidence type="ECO:0000256" key="4">
    <source>
        <dbReference type="ARBA" id="ARBA00022692"/>
    </source>
</evidence>
<dbReference type="Pfam" id="PF00892">
    <property type="entry name" value="EamA"/>
    <property type="match status" value="2"/>
</dbReference>
<evidence type="ECO:0000313" key="10">
    <source>
        <dbReference type="Proteomes" id="UP000233375"/>
    </source>
</evidence>
<evidence type="ECO:0000256" key="5">
    <source>
        <dbReference type="ARBA" id="ARBA00022989"/>
    </source>
</evidence>
<feature type="domain" description="EamA" evidence="8">
    <location>
        <begin position="7"/>
        <end position="135"/>
    </location>
</feature>
<feature type="transmembrane region" description="Helical" evidence="7">
    <location>
        <begin position="214"/>
        <end position="234"/>
    </location>
</feature>
<dbReference type="EMBL" id="PISE01000015">
    <property type="protein sequence ID" value="PKG24217.1"/>
    <property type="molecule type" value="Genomic_DNA"/>
</dbReference>
<accession>A0A2N0Z3X4</accession>
<dbReference type="OrthoDB" id="3180815at2"/>
<keyword evidence="5 7" id="KW-1133">Transmembrane helix</keyword>
<feature type="transmembrane region" description="Helical" evidence="7">
    <location>
        <begin position="267"/>
        <end position="288"/>
    </location>
</feature>
<feature type="transmembrane region" description="Helical" evidence="7">
    <location>
        <begin position="182"/>
        <end position="202"/>
    </location>
</feature>
<feature type="transmembrane region" description="Helical" evidence="7">
    <location>
        <begin position="146"/>
        <end position="170"/>
    </location>
</feature>
<feature type="domain" description="EamA" evidence="8">
    <location>
        <begin position="150"/>
        <end position="282"/>
    </location>
</feature>
<dbReference type="SUPFAM" id="SSF103481">
    <property type="entry name" value="Multidrug resistance efflux transporter EmrE"/>
    <property type="match status" value="1"/>
</dbReference>
<dbReference type="GO" id="GO:0005886">
    <property type="term" value="C:plasma membrane"/>
    <property type="evidence" value="ECO:0007669"/>
    <property type="project" value="UniProtKB-SubCell"/>
</dbReference>
<feature type="transmembrane region" description="Helical" evidence="7">
    <location>
        <begin position="65"/>
        <end position="86"/>
    </location>
</feature>
<evidence type="ECO:0000256" key="1">
    <source>
        <dbReference type="ARBA" id="ARBA00004651"/>
    </source>
</evidence>
<evidence type="ECO:0000256" key="3">
    <source>
        <dbReference type="ARBA" id="ARBA00022475"/>
    </source>
</evidence>
<comment type="caution">
    <text evidence="9">The sequence shown here is derived from an EMBL/GenBank/DDBJ whole genome shotgun (WGS) entry which is preliminary data.</text>
</comment>
<feature type="transmembrane region" description="Helical" evidence="7">
    <location>
        <begin position="39"/>
        <end position="56"/>
    </location>
</feature>
<organism evidence="9 10">
    <name type="scientific">Niallia nealsonii</name>
    <dbReference type="NCBI Taxonomy" id="115979"/>
    <lineage>
        <taxon>Bacteria</taxon>
        <taxon>Bacillati</taxon>
        <taxon>Bacillota</taxon>
        <taxon>Bacilli</taxon>
        <taxon>Bacillales</taxon>
        <taxon>Bacillaceae</taxon>
        <taxon>Niallia</taxon>
    </lineage>
</organism>
<dbReference type="PANTHER" id="PTHR42920:SF5">
    <property type="entry name" value="EAMA DOMAIN-CONTAINING PROTEIN"/>
    <property type="match status" value="1"/>
</dbReference>
<dbReference type="Proteomes" id="UP000233375">
    <property type="component" value="Unassembled WGS sequence"/>
</dbReference>
<protein>
    <submittedName>
        <fullName evidence="9">EamA family transporter</fullName>
    </submittedName>
</protein>
<sequence length="300" mass="32396">MKKLKYSFFVLAGAISYGLLSTAIKLGMESGFTVNELVGGQYLFGWLGLFLVVLVSSKFRLSKKLIFSLLLAGIPMSLTGITYGFAVKELSASVAIVFLFQFTWIGVIIEAIANKKFPGKDKWLSISILFIGTLFAGGIFNGSSLYYSGSGIIFGLLAACFFALNIFFNSRIATRVPAYTKSFYMTTGATIIICSVFPPTFLSSGALLEGLWKYGFFLGLFGVVLPVICFSIGAPKVGAGLGTILSSVELPVVAIASITFLHETVSGLQWIGIFLILVGIIVPNVYFIKKKRQQQATHVA</sequence>
<dbReference type="Gene3D" id="1.10.3730.20">
    <property type="match status" value="1"/>
</dbReference>
<feature type="transmembrane region" description="Helical" evidence="7">
    <location>
        <begin position="241"/>
        <end position="261"/>
    </location>
</feature>
<gene>
    <name evidence="9" type="ORF">CWS01_07435</name>
</gene>
<dbReference type="AlphaFoldDB" id="A0A2N0Z3X4"/>
<evidence type="ECO:0000256" key="7">
    <source>
        <dbReference type="SAM" id="Phobius"/>
    </source>
</evidence>
<dbReference type="InterPro" id="IPR000620">
    <property type="entry name" value="EamA_dom"/>
</dbReference>
<feature type="transmembrane region" description="Helical" evidence="7">
    <location>
        <begin position="92"/>
        <end position="111"/>
    </location>
</feature>
<dbReference type="RefSeq" id="WP_101176563.1">
    <property type="nucleotide sequence ID" value="NZ_PISE01000015.1"/>
</dbReference>
<comment type="similarity">
    <text evidence="2">Belongs to the EamA transporter family.</text>
</comment>
<keyword evidence="4 7" id="KW-0812">Transmembrane</keyword>
<keyword evidence="3" id="KW-1003">Cell membrane</keyword>
<feature type="transmembrane region" description="Helical" evidence="7">
    <location>
        <begin position="123"/>
        <end position="140"/>
    </location>
</feature>
<keyword evidence="6 7" id="KW-0472">Membrane</keyword>
<evidence type="ECO:0000256" key="6">
    <source>
        <dbReference type="ARBA" id="ARBA00023136"/>
    </source>
</evidence>
<evidence type="ECO:0000313" key="9">
    <source>
        <dbReference type="EMBL" id="PKG24217.1"/>
    </source>
</evidence>
<dbReference type="InterPro" id="IPR051258">
    <property type="entry name" value="Diverse_Substrate_Transporter"/>
</dbReference>
<evidence type="ECO:0000256" key="2">
    <source>
        <dbReference type="ARBA" id="ARBA00007362"/>
    </source>
</evidence>
<reference evidence="9 10" key="1">
    <citation type="journal article" date="2003" name="Int. J. Syst. Evol. Microbiol.">
        <title>Bacillus nealsonii sp. nov., isolated from a spacecraft-assembly facility, whose spores are gamma-radiation resistant.</title>
        <authorList>
            <person name="Venkateswaran K."/>
            <person name="Kempf M."/>
            <person name="Chen F."/>
            <person name="Satomi M."/>
            <person name="Nicholson W."/>
            <person name="Kern R."/>
        </authorList>
    </citation>
    <scope>NUCLEOTIDE SEQUENCE [LARGE SCALE GENOMIC DNA]</scope>
    <source>
        <strain evidence="9 10">FO-92</strain>
    </source>
</reference>
<dbReference type="PANTHER" id="PTHR42920">
    <property type="entry name" value="OS03G0707200 PROTEIN-RELATED"/>
    <property type="match status" value="1"/>
</dbReference>
<name>A0A2N0Z3X4_9BACI</name>